<keyword evidence="4" id="KW-0904">Protein phosphatase</keyword>
<evidence type="ECO:0000313" key="8">
    <source>
        <dbReference type="EMBL" id="GGO86337.1"/>
    </source>
</evidence>
<accession>A0A918DVN5</accession>
<dbReference type="PANTHER" id="PTHR11717:SF7">
    <property type="entry name" value="LOW MOLECULAR WEIGHT PHOSPHOTYROSINE PROTEIN PHOSPHATASE"/>
    <property type="match status" value="1"/>
</dbReference>
<evidence type="ECO:0000259" key="7">
    <source>
        <dbReference type="SMART" id="SM00226"/>
    </source>
</evidence>
<dbReference type="Pfam" id="PF01451">
    <property type="entry name" value="LMWPc"/>
    <property type="match status" value="1"/>
</dbReference>
<dbReference type="PANTHER" id="PTHR11717">
    <property type="entry name" value="LOW MOLECULAR WEIGHT PROTEIN TYROSINE PHOSPHATASE"/>
    <property type="match status" value="1"/>
</dbReference>
<dbReference type="AlphaFoldDB" id="A0A918DVN5"/>
<feature type="region of interest" description="Disordered" evidence="6">
    <location>
        <begin position="1"/>
        <end position="52"/>
    </location>
</feature>
<dbReference type="InterPro" id="IPR023485">
    <property type="entry name" value="Ptyr_pPase"/>
</dbReference>
<proteinExistence type="inferred from homology"/>
<name>A0A918DVN5_9ACTN</name>
<comment type="caution">
    <text evidence="8">The sequence shown here is derived from an EMBL/GenBank/DDBJ whole genome shotgun (WGS) entry which is preliminary data.</text>
</comment>
<dbReference type="SUPFAM" id="SSF52788">
    <property type="entry name" value="Phosphotyrosine protein phosphatases I"/>
    <property type="match status" value="1"/>
</dbReference>
<dbReference type="CDD" id="cd16343">
    <property type="entry name" value="LMWPTP"/>
    <property type="match status" value="1"/>
</dbReference>
<keyword evidence="9" id="KW-1185">Reference proteome</keyword>
<comment type="similarity">
    <text evidence="1">Belongs to the low molecular weight phosphotyrosine protein phosphatase family.</text>
</comment>
<keyword evidence="3" id="KW-0378">Hydrolase</keyword>
<reference evidence="8" key="1">
    <citation type="journal article" date="2014" name="Int. J. Syst. Evol. Microbiol.">
        <title>Complete genome sequence of Corynebacterium casei LMG S-19264T (=DSM 44701T), isolated from a smear-ripened cheese.</title>
        <authorList>
            <consortium name="US DOE Joint Genome Institute (JGI-PGF)"/>
            <person name="Walter F."/>
            <person name="Albersmeier A."/>
            <person name="Kalinowski J."/>
            <person name="Ruckert C."/>
        </authorList>
    </citation>
    <scope>NUCLEOTIDE SEQUENCE</scope>
    <source>
        <strain evidence="8">CGMCC 4.7201</strain>
    </source>
</reference>
<dbReference type="PRINTS" id="PR00719">
    <property type="entry name" value="LMWPTPASE"/>
</dbReference>
<evidence type="ECO:0000256" key="5">
    <source>
        <dbReference type="PIRSR" id="PIRSR617867-1"/>
    </source>
</evidence>
<dbReference type="Gene3D" id="3.40.50.2300">
    <property type="match status" value="1"/>
</dbReference>
<evidence type="ECO:0000256" key="3">
    <source>
        <dbReference type="ARBA" id="ARBA00022801"/>
    </source>
</evidence>
<feature type="active site" evidence="5">
    <location>
        <position position="69"/>
    </location>
</feature>
<evidence type="ECO:0000256" key="2">
    <source>
        <dbReference type="ARBA" id="ARBA00013064"/>
    </source>
</evidence>
<organism evidence="8 9">
    <name type="scientific">Wenjunlia tyrosinilytica</name>
    <dbReference type="NCBI Taxonomy" id="1544741"/>
    <lineage>
        <taxon>Bacteria</taxon>
        <taxon>Bacillati</taxon>
        <taxon>Actinomycetota</taxon>
        <taxon>Actinomycetes</taxon>
        <taxon>Kitasatosporales</taxon>
        <taxon>Streptomycetaceae</taxon>
        <taxon>Wenjunlia</taxon>
    </lineage>
</organism>
<feature type="domain" description="Phosphotyrosine protein phosphatase I" evidence="7">
    <location>
        <begin position="57"/>
        <end position="208"/>
    </location>
</feature>
<dbReference type="InterPro" id="IPR017867">
    <property type="entry name" value="Tyr_phospatase_low_mol_wt"/>
</dbReference>
<dbReference type="SMART" id="SM00226">
    <property type="entry name" value="LMWPc"/>
    <property type="match status" value="1"/>
</dbReference>
<dbReference type="InterPro" id="IPR050438">
    <property type="entry name" value="LMW_PTPase"/>
</dbReference>
<gene>
    <name evidence="8" type="ORF">GCM10012280_22210</name>
</gene>
<dbReference type="EMBL" id="BMMS01000008">
    <property type="protein sequence ID" value="GGO86337.1"/>
    <property type="molecule type" value="Genomic_DNA"/>
</dbReference>
<dbReference type="Proteomes" id="UP000641932">
    <property type="component" value="Unassembled WGS sequence"/>
</dbReference>
<dbReference type="InterPro" id="IPR036196">
    <property type="entry name" value="Ptyr_pPase_sf"/>
</dbReference>
<evidence type="ECO:0000256" key="1">
    <source>
        <dbReference type="ARBA" id="ARBA00011063"/>
    </source>
</evidence>
<dbReference type="EC" id="3.1.3.48" evidence="2"/>
<feature type="active site" description="Nucleophile" evidence="5">
    <location>
        <position position="63"/>
    </location>
</feature>
<protein>
    <recommendedName>
        <fullName evidence="2">protein-tyrosine-phosphatase</fullName>
        <ecNumber evidence="2">3.1.3.48</ecNumber>
    </recommendedName>
</protein>
<feature type="active site" description="Proton donor" evidence="5">
    <location>
        <position position="182"/>
    </location>
</feature>
<evidence type="ECO:0000313" key="9">
    <source>
        <dbReference type="Proteomes" id="UP000641932"/>
    </source>
</evidence>
<feature type="compositionally biased region" description="Basic and acidic residues" evidence="6">
    <location>
        <begin position="17"/>
        <end position="38"/>
    </location>
</feature>
<evidence type="ECO:0000256" key="6">
    <source>
        <dbReference type="SAM" id="MobiDB-lite"/>
    </source>
</evidence>
<reference evidence="8" key="2">
    <citation type="submission" date="2020-09" db="EMBL/GenBank/DDBJ databases">
        <authorList>
            <person name="Sun Q."/>
            <person name="Zhou Y."/>
        </authorList>
    </citation>
    <scope>NUCLEOTIDE SEQUENCE</scope>
    <source>
        <strain evidence="8">CGMCC 4.7201</strain>
    </source>
</reference>
<evidence type="ECO:0000256" key="4">
    <source>
        <dbReference type="ARBA" id="ARBA00022912"/>
    </source>
</evidence>
<dbReference type="GO" id="GO:0004725">
    <property type="term" value="F:protein tyrosine phosphatase activity"/>
    <property type="evidence" value="ECO:0007669"/>
    <property type="project" value="UniProtKB-EC"/>
</dbReference>
<sequence>MTAPSPRGLRRASRAPGKQDRKDQSSDQRDDQPEDRRKDRGRGRRRVTGPPKRPPAYRVCFVCTANICRSPMAASVFRARVREAGLSHRVEVDSAGTGGWFEGEGADLRTVAVLARNGYEDEHTARQFRPEWFAERDLVVALDEGHLLALRRLARGPVEVEKVRLLRSFDPGAAEDEMDVPDPYYGGIERFQLCLDLIEAAATGLMDEVRGRLAEEPGNGDGADPL</sequence>